<evidence type="ECO:0000256" key="6">
    <source>
        <dbReference type="ARBA" id="ARBA00023204"/>
    </source>
</evidence>
<dbReference type="Gene3D" id="3.20.190.10">
    <property type="entry name" value="MutM-like, N-terminal"/>
    <property type="match status" value="1"/>
</dbReference>
<keyword evidence="12" id="KW-1185">Reference proteome</keyword>
<gene>
    <name evidence="11" type="ORF">SAMN05421827_109156</name>
</gene>
<evidence type="ECO:0000256" key="8">
    <source>
        <dbReference type="ARBA" id="ARBA00023268"/>
    </source>
</evidence>
<evidence type="ECO:0000256" key="7">
    <source>
        <dbReference type="ARBA" id="ARBA00023239"/>
    </source>
</evidence>
<dbReference type="SMART" id="SM00898">
    <property type="entry name" value="Fapy_DNA_glyco"/>
    <property type="match status" value="1"/>
</dbReference>
<evidence type="ECO:0000259" key="10">
    <source>
        <dbReference type="PROSITE" id="PS51068"/>
    </source>
</evidence>
<dbReference type="RefSeq" id="WP_090500609.1">
    <property type="nucleotide sequence ID" value="NZ_FNCH01000009.1"/>
</dbReference>
<dbReference type="Gene3D" id="1.10.8.50">
    <property type="match status" value="1"/>
</dbReference>
<dbReference type="InterPro" id="IPR012319">
    <property type="entry name" value="FPG_cat"/>
</dbReference>
<dbReference type="InterPro" id="IPR015886">
    <property type="entry name" value="H2TH_FPG"/>
</dbReference>
<keyword evidence="9" id="KW-0326">Glycosidase</keyword>
<protein>
    <submittedName>
        <fullName evidence="11">Formamidopyrimidine-DNA glycosylase</fullName>
    </submittedName>
</protein>
<evidence type="ECO:0000256" key="9">
    <source>
        <dbReference type="ARBA" id="ARBA00023295"/>
    </source>
</evidence>
<dbReference type="SMART" id="SM01232">
    <property type="entry name" value="H2TH"/>
    <property type="match status" value="1"/>
</dbReference>
<reference evidence="12" key="1">
    <citation type="submission" date="2016-10" db="EMBL/GenBank/DDBJ databases">
        <authorList>
            <person name="Varghese N."/>
            <person name="Submissions S."/>
        </authorList>
    </citation>
    <scope>NUCLEOTIDE SEQUENCE [LARGE SCALE GENOMIC DNA]</scope>
    <source>
        <strain evidence="12">DSM 17933</strain>
    </source>
</reference>
<evidence type="ECO:0000256" key="5">
    <source>
        <dbReference type="ARBA" id="ARBA00023125"/>
    </source>
</evidence>
<keyword evidence="8" id="KW-0511">Multifunctional enzyme</keyword>
<dbReference type="AlphaFoldDB" id="A0A1G7W982"/>
<keyword evidence="7" id="KW-0456">Lyase</keyword>
<dbReference type="PANTHER" id="PTHR22993:SF9">
    <property type="entry name" value="FORMAMIDOPYRIMIDINE-DNA GLYCOSYLASE"/>
    <property type="match status" value="1"/>
</dbReference>
<dbReference type="GO" id="GO:0003906">
    <property type="term" value="F:DNA-(apurinic or apyrimidinic site) endonuclease activity"/>
    <property type="evidence" value="ECO:0007669"/>
    <property type="project" value="InterPro"/>
</dbReference>
<dbReference type="Pfam" id="PF06831">
    <property type="entry name" value="H2TH"/>
    <property type="match status" value="1"/>
</dbReference>
<dbReference type="GO" id="GO:0006284">
    <property type="term" value="P:base-excision repair"/>
    <property type="evidence" value="ECO:0007669"/>
    <property type="project" value="InterPro"/>
</dbReference>
<evidence type="ECO:0000256" key="4">
    <source>
        <dbReference type="ARBA" id="ARBA00022801"/>
    </source>
</evidence>
<dbReference type="InterPro" id="IPR010979">
    <property type="entry name" value="Ribosomal_uS13-like_H2TH"/>
</dbReference>
<dbReference type="SUPFAM" id="SSF46946">
    <property type="entry name" value="S13-like H2TH domain"/>
    <property type="match status" value="1"/>
</dbReference>
<name>A0A1G7W982_9SPHI</name>
<comment type="catalytic activity">
    <reaction evidence="1">
        <text>Hydrolysis of DNA containing ring-opened 7-methylguanine residues, releasing 2,6-diamino-4-hydroxy-5-(N-methyl)formamidopyrimidine.</text>
        <dbReference type="EC" id="3.2.2.23"/>
    </reaction>
</comment>
<dbReference type="GO" id="GO:0016829">
    <property type="term" value="F:lyase activity"/>
    <property type="evidence" value="ECO:0007669"/>
    <property type="project" value="UniProtKB-KW"/>
</dbReference>
<evidence type="ECO:0000313" key="11">
    <source>
        <dbReference type="EMBL" id="SDG68517.1"/>
    </source>
</evidence>
<dbReference type="SUPFAM" id="SSF81624">
    <property type="entry name" value="N-terminal domain of MutM-like DNA repair proteins"/>
    <property type="match status" value="1"/>
</dbReference>
<organism evidence="11 12">
    <name type="scientific">Pedobacter terrae</name>
    <dbReference type="NCBI Taxonomy" id="405671"/>
    <lineage>
        <taxon>Bacteria</taxon>
        <taxon>Pseudomonadati</taxon>
        <taxon>Bacteroidota</taxon>
        <taxon>Sphingobacteriia</taxon>
        <taxon>Sphingobacteriales</taxon>
        <taxon>Sphingobacteriaceae</taxon>
        <taxon>Pedobacter</taxon>
    </lineage>
</organism>
<dbReference type="GO" id="GO:0003684">
    <property type="term" value="F:damaged DNA binding"/>
    <property type="evidence" value="ECO:0007669"/>
    <property type="project" value="InterPro"/>
</dbReference>
<evidence type="ECO:0000256" key="3">
    <source>
        <dbReference type="ARBA" id="ARBA00022763"/>
    </source>
</evidence>
<dbReference type="GO" id="GO:0008534">
    <property type="term" value="F:oxidized purine nucleobase lesion DNA N-glycosylase activity"/>
    <property type="evidence" value="ECO:0007669"/>
    <property type="project" value="UniProtKB-EC"/>
</dbReference>
<keyword evidence="4" id="KW-0378">Hydrolase</keyword>
<comment type="similarity">
    <text evidence="2">Belongs to the FPG family.</text>
</comment>
<feature type="domain" description="Formamidopyrimidine-DNA glycosylase catalytic" evidence="10">
    <location>
        <begin position="2"/>
        <end position="113"/>
    </location>
</feature>
<evidence type="ECO:0000256" key="2">
    <source>
        <dbReference type="ARBA" id="ARBA00009409"/>
    </source>
</evidence>
<dbReference type="Proteomes" id="UP000199643">
    <property type="component" value="Unassembled WGS sequence"/>
</dbReference>
<keyword evidence="3" id="KW-0227">DNA damage</keyword>
<keyword evidence="6" id="KW-0234">DNA repair</keyword>
<dbReference type="GO" id="GO:0008270">
    <property type="term" value="F:zinc ion binding"/>
    <property type="evidence" value="ECO:0007669"/>
    <property type="project" value="InterPro"/>
</dbReference>
<dbReference type="Pfam" id="PF01149">
    <property type="entry name" value="Fapy_DNA_glyco"/>
    <property type="match status" value="1"/>
</dbReference>
<dbReference type="PANTHER" id="PTHR22993">
    <property type="entry name" value="FORMAMIDOPYRIMIDINE-DNA GLYCOSYLASE"/>
    <property type="match status" value="1"/>
</dbReference>
<proteinExistence type="inferred from homology"/>
<dbReference type="InterPro" id="IPR035937">
    <property type="entry name" value="FPG_N"/>
</dbReference>
<evidence type="ECO:0000256" key="1">
    <source>
        <dbReference type="ARBA" id="ARBA00001668"/>
    </source>
</evidence>
<dbReference type="OrthoDB" id="9800855at2"/>
<dbReference type="PROSITE" id="PS51068">
    <property type="entry name" value="FPG_CAT"/>
    <property type="match status" value="1"/>
</dbReference>
<keyword evidence="5" id="KW-0238">DNA-binding</keyword>
<evidence type="ECO:0000313" key="12">
    <source>
        <dbReference type="Proteomes" id="UP000199643"/>
    </source>
</evidence>
<dbReference type="STRING" id="405671.SAMN05421827_109156"/>
<accession>A0A1G7W982</accession>
<sequence>MAELPDLQVFAQILSHRFRGKTLEELEVKVAKKLNVTAAQLKAKLEGEKLSKVLRYGKTLHFHFGKEVLQVHLMLRGKLEVLKKDSALPKYTILAFYFAGGEGFAVVDMLRAATPTLNPEAVKAPDALEMDEQYFAEALSKSRKMVKEVLMDQKKMRGIGNSYADEILWDARVSPFSVSSAIPEKIVKKLFKSLGAVLKEAIAAIAKENGDELRGELRDFMKVHGAQLEKSPSGAAVKSEKIGGRTSYYTDEQKLYS</sequence>
<dbReference type="EMBL" id="FNCH01000009">
    <property type="protein sequence ID" value="SDG68517.1"/>
    <property type="molecule type" value="Genomic_DNA"/>
</dbReference>